<proteinExistence type="predicted"/>
<evidence type="ECO:0000313" key="2">
    <source>
        <dbReference type="Proteomes" id="UP000743370"/>
    </source>
</evidence>
<dbReference type="AlphaFoldDB" id="A0A8T0LF01"/>
<organism evidence="1 2">
    <name type="scientific">Phaseolus angularis</name>
    <name type="common">Azuki bean</name>
    <name type="synonym">Vigna angularis</name>
    <dbReference type="NCBI Taxonomy" id="3914"/>
    <lineage>
        <taxon>Eukaryota</taxon>
        <taxon>Viridiplantae</taxon>
        <taxon>Streptophyta</taxon>
        <taxon>Embryophyta</taxon>
        <taxon>Tracheophyta</taxon>
        <taxon>Spermatophyta</taxon>
        <taxon>Magnoliopsida</taxon>
        <taxon>eudicotyledons</taxon>
        <taxon>Gunneridae</taxon>
        <taxon>Pentapetalae</taxon>
        <taxon>rosids</taxon>
        <taxon>fabids</taxon>
        <taxon>Fabales</taxon>
        <taxon>Fabaceae</taxon>
        <taxon>Papilionoideae</taxon>
        <taxon>50 kb inversion clade</taxon>
        <taxon>NPAAA clade</taxon>
        <taxon>indigoferoid/millettioid clade</taxon>
        <taxon>Phaseoleae</taxon>
        <taxon>Vigna</taxon>
    </lineage>
</organism>
<evidence type="ECO:0000313" key="1">
    <source>
        <dbReference type="EMBL" id="KAG2410182.1"/>
    </source>
</evidence>
<dbReference type="Proteomes" id="UP000743370">
    <property type="component" value="Unassembled WGS sequence"/>
</dbReference>
<name>A0A8T0LF01_PHAAN</name>
<gene>
    <name evidence="1" type="ORF">HKW66_Vig0008470</name>
</gene>
<sequence>MGARHVSALSHPKLGFCKLGERACHCRERENPFFPVRDHGGFGLLDCLVSFLAGLALMQVPWCYGNGGWRLALMEARLGSEKLAGRGGHGELASGLNGDEREWWWLSGEKGEALLPRRLAWSALKVDSGLGLVAARLLCVTISKETNRNFGDGGREVEEIATSEETNGAPTMVAARLISRREKMNGGRGVVATAARQWLSGDGAARRTLTAERQWRLGFGLGFFFREDDAVRAEVSWVVMWQNLIGSLISARMTDVALSGRFDMFVEDCHVA</sequence>
<comment type="caution">
    <text evidence="1">The sequence shown here is derived from an EMBL/GenBank/DDBJ whole genome shotgun (WGS) entry which is preliminary data.</text>
</comment>
<dbReference type="EMBL" id="JABFOF010000001">
    <property type="protein sequence ID" value="KAG2410182.1"/>
    <property type="molecule type" value="Genomic_DNA"/>
</dbReference>
<protein>
    <submittedName>
        <fullName evidence="1">Uncharacterized protein</fullName>
    </submittedName>
</protein>
<accession>A0A8T0LF01</accession>
<reference evidence="1 2" key="1">
    <citation type="submission" date="2020-05" db="EMBL/GenBank/DDBJ databases">
        <title>Vigna angularis (adzuki bean) Var. LongXiaoDou No. 4 denovo assembly.</title>
        <authorList>
            <person name="Xiang H."/>
        </authorList>
    </citation>
    <scope>NUCLEOTIDE SEQUENCE [LARGE SCALE GENOMIC DNA]</scope>
    <source>
        <tissue evidence="1">Leaf</tissue>
    </source>
</reference>